<dbReference type="PRINTS" id="PR00119">
    <property type="entry name" value="CATATPASE"/>
</dbReference>
<evidence type="ECO:0000256" key="12">
    <source>
        <dbReference type="RuleBase" id="RU362081"/>
    </source>
</evidence>
<evidence type="ECO:0000256" key="7">
    <source>
        <dbReference type="ARBA" id="ARBA00022967"/>
    </source>
</evidence>
<keyword evidence="6 12" id="KW-0067">ATP-binding</keyword>
<name>A0A3P1V9P7_9ACTO</name>
<dbReference type="GO" id="GO:0016887">
    <property type="term" value="F:ATP hydrolysis activity"/>
    <property type="evidence" value="ECO:0007669"/>
    <property type="project" value="InterPro"/>
</dbReference>
<dbReference type="GO" id="GO:0055070">
    <property type="term" value="P:copper ion homeostasis"/>
    <property type="evidence" value="ECO:0007669"/>
    <property type="project" value="TreeGrafter"/>
</dbReference>
<dbReference type="NCBIfam" id="TIGR01511">
    <property type="entry name" value="ATPase-IB1_Cu"/>
    <property type="match status" value="1"/>
</dbReference>
<dbReference type="NCBIfam" id="TIGR01494">
    <property type="entry name" value="ATPase_P-type"/>
    <property type="match status" value="1"/>
</dbReference>
<feature type="region of interest" description="Disordered" evidence="13">
    <location>
        <begin position="91"/>
        <end position="160"/>
    </location>
</feature>
<dbReference type="Pfam" id="PF00403">
    <property type="entry name" value="HMA"/>
    <property type="match status" value="1"/>
</dbReference>
<keyword evidence="7" id="KW-1278">Translocase</keyword>
<dbReference type="EMBL" id="RQZC01000003">
    <property type="protein sequence ID" value="RRD30115.1"/>
    <property type="molecule type" value="Genomic_DNA"/>
</dbReference>
<dbReference type="InterPro" id="IPR006121">
    <property type="entry name" value="HMA_dom"/>
</dbReference>
<dbReference type="FunFam" id="2.70.150.10:FF:000002">
    <property type="entry name" value="Copper-transporting ATPase 1, putative"/>
    <property type="match status" value="1"/>
</dbReference>
<evidence type="ECO:0000256" key="4">
    <source>
        <dbReference type="ARBA" id="ARBA00022723"/>
    </source>
</evidence>
<dbReference type="Gene3D" id="2.70.150.10">
    <property type="entry name" value="Calcium-transporting ATPase, cytoplasmic transduction domain A"/>
    <property type="match status" value="1"/>
</dbReference>
<dbReference type="InterPro" id="IPR044492">
    <property type="entry name" value="P_typ_ATPase_HD_dom"/>
</dbReference>
<feature type="domain" description="HMA" evidence="14">
    <location>
        <begin position="23"/>
        <end position="87"/>
    </location>
</feature>
<feature type="region of interest" description="Disordered" evidence="13">
    <location>
        <begin position="1"/>
        <end position="21"/>
    </location>
</feature>
<evidence type="ECO:0000256" key="1">
    <source>
        <dbReference type="ARBA" id="ARBA00004651"/>
    </source>
</evidence>
<evidence type="ECO:0000256" key="11">
    <source>
        <dbReference type="ARBA" id="ARBA00074171"/>
    </source>
</evidence>
<dbReference type="SUPFAM" id="SSF81653">
    <property type="entry name" value="Calcium ATPase, transduction domain A"/>
    <property type="match status" value="1"/>
</dbReference>
<dbReference type="Pfam" id="PF00702">
    <property type="entry name" value="Hydrolase"/>
    <property type="match status" value="1"/>
</dbReference>
<evidence type="ECO:0000256" key="3">
    <source>
        <dbReference type="ARBA" id="ARBA00022692"/>
    </source>
</evidence>
<feature type="transmembrane region" description="Helical" evidence="12">
    <location>
        <begin position="174"/>
        <end position="192"/>
    </location>
</feature>
<dbReference type="Gene3D" id="3.40.50.1000">
    <property type="entry name" value="HAD superfamily/HAD-like"/>
    <property type="match status" value="1"/>
</dbReference>
<reference evidence="15 16" key="1">
    <citation type="submission" date="2018-11" db="EMBL/GenBank/DDBJ databases">
        <title>Genomes From Bacteria Associated with the Canine Oral Cavity: a Test Case for Automated Genome-Based Taxonomic Assignment.</title>
        <authorList>
            <person name="Coil D.A."/>
            <person name="Jospin G."/>
            <person name="Darling A.E."/>
            <person name="Wallis C."/>
            <person name="Davis I.J."/>
            <person name="Harris S."/>
            <person name="Eisen J.A."/>
            <person name="Holcombe L.J."/>
            <person name="O'Flynn C."/>
        </authorList>
    </citation>
    <scope>NUCLEOTIDE SEQUENCE [LARGE SCALE GENOMIC DNA]</scope>
    <source>
        <strain evidence="15 16">OH5050</strain>
    </source>
</reference>
<evidence type="ECO:0000256" key="5">
    <source>
        <dbReference type="ARBA" id="ARBA00022741"/>
    </source>
</evidence>
<dbReference type="InterPro" id="IPR023214">
    <property type="entry name" value="HAD_sf"/>
</dbReference>
<dbReference type="FunFam" id="3.30.70.100:FF:000005">
    <property type="entry name" value="Copper-exporting P-type ATPase A"/>
    <property type="match status" value="1"/>
</dbReference>
<accession>A0A3P1V9P7</accession>
<organism evidence="15 16">
    <name type="scientific">Actinomyces bowdenii</name>
    <dbReference type="NCBI Taxonomy" id="131109"/>
    <lineage>
        <taxon>Bacteria</taxon>
        <taxon>Bacillati</taxon>
        <taxon>Actinomycetota</taxon>
        <taxon>Actinomycetes</taxon>
        <taxon>Actinomycetales</taxon>
        <taxon>Actinomycetaceae</taxon>
        <taxon>Actinomyces</taxon>
    </lineage>
</organism>
<dbReference type="GO" id="GO:0005886">
    <property type="term" value="C:plasma membrane"/>
    <property type="evidence" value="ECO:0007669"/>
    <property type="project" value="UniProtKB-SubCell"/>
</dbReference>
<comment type="similarity">
    <text evidence="2 12">Belongs to the cation transport ATPase (P-type) (TC 3.A.3) family. Type IB subfamily.</text>
</comment>
<evidence type="ECO:0000256" key="13">
    <source>
        <dbReference type="SAM" id="MobiDB-lite"/>
    </source>
</evidence>
<dbReference type="SFLD" id="SFLDG00002">
    <property type="entry name" value="C1.7:_P-type_atpase_like"/>
    <property type="match status" value="1"/>
</dbReference>
<evidence type="ECO:0000256" key="8">
    <source>
        <dbReference type="ARBA" id="ARBA00022989"/>
    </source>
</evidence>
<dbReference type="NCBIfam" id="TIGR01525">
    <property type="entry name" value="ATPase-IB_hvy"/>
    <property type="match status" value="1"/>
</dbReference>
<dbReference type="CDD" id="cd02094">
    <property type="entry name" value="P-type_ATPase_Cu-like"/>
    <property type="match status" value="1"/>
</dbReference>
<dbReference type="SFLD" id="SFLDS00003">
    <property type="entry name" value="Haloacid_Dehalogenase"/>
    <property type="match status" value="1"/>
</dbReference>
<dbReference type="CDD" id="cd00371">
    <property type="entry name" value="HMA"/>
    <property type="match status" value="1"/>
</dbReference>
<feature type="transmembrane region" description="Helical" evidence="12">
    <location>
        <begin position="438"/>
        <end position="460"/>
    </location>
</feature>
<dbReference type="SUPFAM" id="SSF56784">
    <property type="entry name" value="HAD-like"/>
    <property type="match status" value="1"/>
</dbReference>
<proteinExistence type="inferred from homology"/>
<feature type="transmembrane region" description="Helical" evidence="12">
    <location>
        <begin position="790"/>
        <end position="807"/>
    </location>
</feature>
<dbReference type="InterPro" id="IPR018303">
    <property type="entry name" value="ATPase_P-typ_P_site"/>
</dbReference>
<dbReference type="Proteomes" id="UP000271272">
    <property type="component" value="Unassembled WGS sequence"/>
</dbReference>
<comment type="catalytic activity">
    <reaction evidence="10">
        <text>ATP + H2O = ADP + phosphate + H(+)</text>
        <dbReference type="Rhea" id="RHEA:13065"/>
        <dbReference type="ChEBI" id="CHEBI:15377"/>
        <dbReference type="ChEBI" id="CHEBI:15378"/>
        <dbReference type="ChEBI" id="CHEBI:30616"/>
        <dbReference type="ChEBI" id="CHEBI:43474"/>
        <dbReference type="ChEBI" id="CHEBI:456216"/>
    </reaction>
</comment>
<dbReference type="SUPFAM" id="SSF81665">
    <property type="entry name" value="Calcium ATPase, transmembrane domain M"/>
    <property type="match status" value="1"/>
</dbReference>
<keyword evidence="4 12" id="KW-0479">Metal-binding</keyword>
<keyword evidence="8 12" id="KW-1133">Transmembrane helix</keyword>
<evidence type="ECO:0000259" key="14">
    <source>
        <dbReference type="PROSITE" id="PS50846"/>
    </source>
</evidence>
<dbReference type="InterPro" id="IPR023298">
    <property type="entry name" value="ATPase_P-typ_TM_dom_sf"/>
</dbReference>
<dbReference type="AlphaFoldDB" id="A0A3P1V9P7"/>
<dbReference type="InterPro" id="IPR036163">
    <property type="entry name" value="HMA_dom_sf"/>
</dbReference>
<dbReference type="OrthoDB" id="7059309at2"/>
<dbReference type="PANTHER" id="PTHR43520">
    <property type="entry name" value="ATP7, ISOFORM B"/>
    <property type="match status" value="1"/>
</dbReference>
<evidence type="ECO:0000256" key="6">
    <source>
        <dbReference type="ARBA" id="ARBA00022840"/>
    </source>
</evidence>
<dbReference type="PANTHER" id="PTHR43520:SF8">
    <property type="entry name" value="P-TYPE CU(+) TRANSPORTER"/>
    <property type="match status" value="1"/>
</dbReference>
<keyword evidence="3 12" id="KW-0812">Transmembrane</keyword>
<feature type="transmembrane region" description="Helical" evidence="12">
    <location>
        <begin position="813"/>
        <end position="831"/>
    </location>
</feature>
<dbReference type="SFLD" id="SFLDF00027">
    <property type="entry name" value="p-type_atpase"/>
    <property type="match status" value="1"/>
</dbReference>
<comment type="subcellular location">
    <subcellularLocation>
        <location evidence="1">Cell membrane</location>
        <topology evidence="1">Multi-pass membrane protein</topology>
    </subcellularLocation>
</comment>
<dbReference type="PROSITE" id="PS00154">
    <property type="entry name" value="ATPASE_E1_E2"/>
    <property type="match status" value="1"/>
</dbReference>
<gene>
    <name evidence="15" type="ORF">EII10_03305</name>
</gene>
<protein>
    <recommendedName>
        <fullName evidence="11">Cation-transporting P-type ATPase B</fullName>
    </recommendedName>
</protein>
<dbReference type="InterPro" id="IPR001757">
    <property type="entry name" value="P_typ_ATPase"/>
</dbReference>
<dbReference type="InterPro" id="IPR059000">
    <property type="entry name" value="ATPase_P-type_domA"/>
</dbReference>
<feature type="transmembrane region" description="Helical" evidence="12">
    <location>
        <begin position="466"/>
        <end position="493"/>
    </location>
</feature>
<keyword evidence="5 12" id="KW-0547">Nucleotide-binding</keyword>
<dbReference type="InterPro" id="IPR017969">
    <property type="entry name" value="Heavy-metal-associated_CS"/>
</dbReference>
<evidence type="ECO:0000256" key="2">
    <source>
        <dbReference type="ARBA" id="ARBA00006024"/>
    </source>
</evidence>
<evidence type="ECO:0000256" key="9">
    <source>
        <dbReference type="ARBA" id="ARBA00023136"/>
    </source>
</evidence>
<dbReference type="GO" id="GO:0005507">
    <property type="term" value="F:copper ion binding"/>
    <property type="evidence" value="ECO:0007669"/>
    <property type="project" value="TreeGrafter"/>
</dbReference>
<dbReference type="InterPro" id="IPR008250">
    <property type="entry name" value="ATPase_P-typ_transduc_dom_A_sf"/>
</dbReference>
<dbReference type="InterPro" id="IPR023299">
    <property type="entry name" value="ATPase_P-typ_cyto_dom_N"/>
</dbReference>
<feature type="compositionally biased region" description="Low complexity" evidence="13">
    <location>
        <begin position="108"/>
        <end position="149"/>
    </location>
</feature>
<evidence type="ECO:0000256" key="10">
    <source>
        <dbReference type="ARBA" id="ARBA00049360"/>
    </source>
</evidence>
<evidence type="ECO:0000313" key="15">
    <source>
        <dbReference type="EMBL" id="RRD30115.1"/>
    </source>
</evidence>
<dbReference type="RefSeq" id="WP_124933094.1">
    <property type="nucleotide sequence ID" value="NZ_RQZC01000003.1"/>
</dbReference>
<dbReference type="Gene3D" id="3.30.70.100">
    <property type="match status" value="1"/>
</dbReference>
<dbReference type="Gene3D" id="3.40.1110.10">
    <property type="entry name" value="Calcium-transporting ATPase, cytoplasmic domain N"/>
    <property type="match status" value="1"/>
</dbReference>
<dbReference type="InterPro" id="IPR036412">
    <property type="entry name" value="HAD-like_sf"/>
</dbReference>
<dbReference type="PROSITE" id="PS50846">
    <property type="entry name" value="HMA_2"/>
    <property type="match status" value="1"/>
</dbReference>
<feature type="transmembrane region" description="Helical" evidence="12">
    <location>
        <begin position="198"/>
        <end position="215"/>
    </location>
</feature>
<evidence type="ECO:0000313" key="16">
    <source>
        <dbReference type="Proteomes" id="UP000271272"/>
    </source>
</evidence>
<dbReference type="Pfam" id="PF00122">
    <property type="entry name" value="E1-E2_ATPase"/>
    <property type="match status" value="1"/>
</dbReference>
<feature type="transmembrane region" description="Helical" evidence="12">
    <location>
        <begin position="281"/>
        <end position="299"/>
    </location>
</feature>
<feature type="transmembrane region" description="Helical" evidence="12">
    <location>
        <begin position="235"/>
        <end position="261"/>
    </location>
</feature>
<sequence>MSEPGFEPRGPHGAGSATSSPSATVDLAVGGMTCASCVARVEKRLSRMEGVSATVNLATESAHVRLSAPVSEAELIATVERAGYTAAVIGRSGTGADATGSTDPAPSGDAPSGPDGAIAGASSGAAAQAAPAGSAAAPPPAGAAQAPGAAAPPPPREPLGASHLVRAADLRRRLLVSLVLSVPVMALSMLPALQFTGWQWVVAALALPVAAWGAWPFHRVAWAGARHGAFTMDTLVSLGVVASTAWSLWALTLGGAGELGMRMSMGLDQLLPRAQGHHPHLYFESAAWVTTFLLAGRYAEARAKHRSGDALRALLELGAKEVTRVRPGAGGARAEERISVEDLAVGDLFAVRPGEKIATDGVVVQGRSAVDASMLTGEPVPVEVEEGDAVTGATVNTSGALLVRATAVGQGTTLARIGAMVVEAQAGKAPVQRLADRISAVFVPVVLVLSALTLVGWLAAGGSAQAAFTAAVAVLVIACPCALGLATPTALLVGTGRAAQLGVVIKGPEVLESTRALDTMVLDKTGTVTTGRMSLDTGASSGLDDEALRLAGAVEAASEHPVAAAIASGARERLGALPPVEDFSNHEGRGVSGTVEGRAVAVGRPAWLAESGVELPGALARALSEAEGTGATAVVLAMGAGPGADDLRAVAVLAVRDALRPSSRRAVAQLRDLGLRPVLLTGDNPRAAQEVAAQVGIAAEDVHAGVLPGGKRDVVAALQDRGAVVGMVGDGINDAAALAQAGARGLGLAMGSGTDVAIEAADITLVRADLEAVVAAVRVSRATLRVIKQNLFWAFAYNVAAIPLAAAGLLNPMIAGAAMAASSVIVVANSLRLRRAG</sequence>
<keyword evidence="9 12" id="KW-0472">Membrane</keyword>
<dbReference type="SUPFAM" id="SSF55008">
    <property type="entry name" value="HMA, heavy metal-associated domain"/>
    <property type="match status" value="1"/>
</dbReference>
<keyword evidence="16" id="KW-1185">Reference proteome</keyword>
<dbReference type="InterPro" id="IPR027256">
    <property type="entry name" value="P-typ_ATPase_IB"/>
</dbReference>
<keyword evidence="12" id="KW-1003">Cell membrane</keyword>
<dbReference type="PROSITE" id="PS01047">
    <property type="entry name" value="HMA_1"/>
    <property type="match status" value="1"/>
</dbReference>
<dbReference type="GO" id="GO:0043682">
    <property type="term" value="F:P-type divalent copper transporter activity"/>
    <property type="evidence" value="ECO:0007669"/>
    <property type="project" value="TreeGrafter"/>
</dbReference>
<comment type="caution">
    <text evidence="15">The sequence shown here is derived from an EMBL/GenBank/DDBJ whole genome shotgun (WGS) entry which is preliminary data.</text>
</comment>
<dbReference type="GO" id="GO:0005524">
    <property type="term" value="F:ATP binding"/>
    <property type="evidence" value="ECO:0007669"/>
    <property type="project" value="UniProtKB-UniRule"/>
</dbReference>